<feature type="transmembrane region" description="Helical" evidence="5">
    <location>
        <begin position="218"/>
        <end position="240"/>
    </location>
</feature>
<feature type="transmembrane region" description="Helical" evidence="5">
    <location>
        <begin position="246"/>
        <end position="268"/>
    </location>
</feature>
<keyword evidence="4 5" id="KW-0472">Membrane</keyword>
<dbReference type="Gene3D" id="1.20.1250.20">
    <property type="entry name" value="MFS general substrate transporter like domains"/>
    <property type="match status" value="1"/>
</dbReference>
<feature type="transmembrane region" description="Helical" evidence="5">
    <location>
        <begin position="131"/>
        <end position="151"/>
    </location>
</feature>
<feature type="domain" description="Major facilitator superfamily (MFS) profile" evidence="6">
    <location>
        <begin position="93"/>
        <end position="520"/>
    </location>
</feature>
<dbReference type="Proteomes" id="UP001595075">
    <property type="component" value="Unassembled WGS sequence"/>
</dbReference>
<dbReference type="PANTHER" id="PTHR23502:SF60">
    <property type="entry name" value="MAJOR FACILITATOR SUPERFAMILY (MFS) PROFILE DOMAIN-CONTAINING PROTEIN-RELATED"/>
    <property type="match status" value="1"/>
</dbReference>
<evidence type="ECO:0000256" key="5">
    <source>
        <dbReference type="SAM" id="Phobius"/>
    </source>
</evidence>
<dbReference type="SUPFAM" id="SSF103473">
    <property type="entry name" value="MFS general substrate transporter"/>
    <property type="match status" value="1"/>
</dbReference>
<dbReference type="PANTHER" id="PTHR23502">
    <property type="entry name" value="MAJOR FACILITATOR SUPERFAMILY"/>
    <property type="match status" value="1"/>
</dbReference>
<feature type="transmembrane region" description="Helical" evidence="5">
    <location>
        <begin position="319"/>
        <end position="338"/>
    </location>
</feature>
<feature type="transmembrane region" description="Helical" evidence="5">
    <location>
        <begin position="426"/>
        <end position="447"/>
    </location>
</feature>
<proteinExistence type="predicted"/>
<keyword evidence="3 5" id="KW-1133">Transmembrane helix</keyword>
<protein>
    <recommendedName>
        <fullName evidence="6">Major facilitator superfamily (MFS) profile domain-containing protein</fullName>
    </recommendedName>
</protein>
<feature type="transmembrane region" description="Helical" evidence="5">
    <location>
        <begin position="492"/>
        <end position="513"/>
    </location>
</feature>
<dbReference type="InterPro" id="IPR011701">
    <property type="entry name" value="MFS"/>
</dbReference>
<evidence type="ECO:0000259" key="6">
    <source>
        <dbReference type="PROSITE" id="PS50850"/>
    </source>
</evidence>
<dbReference type="EMBL" id="JAZHXI010000025">
    <property type="protein sequence ID" value="KAL2059970.1"/>
    <property type="molecule type" value="Genomic_DNA"/>
</dbReference>
<evidence type="ECO:0000256" key="4">
    <source>
        <dbReference type="ARBA" id="ARBA00023136"/>
    </source>
</evidence>
<gene>
    <name evidence="7" type="ORF">VTL71DRAFT_10125</name>
</gene>
<evidence type="ECO:0000256" key="1">
    <source>
        <dbReference type="ARBA" id="ARBA00004141"/>
    </source>
</evidence>
<comment type="subcellular location">
    <subcellularLocation>
        <location evidence="1">Membrane</location>
        <topology evidence="1">Multi-pass membrane protein</topology>
    </subcellularLocation>
</comment>
<reference evidence="7 8" key="1">
    <citation type="journal article" date="2024" name="Commun. Biol.">
        <title>Comparative genomic analysis of thermophilic fungi reveals convergent evolutionary adaptations and gene losses.</title>
        <authorList>
            <person name="Steindorff A.S."/>
            <person name="Aguilar-Pontes M.V."/>
            <person name="Robinson A.J."/>
            <person name="Andreopoulos B."/>
            <person name="LaButti K."/>
            <person name="Kuo A."/>
            <person name="Mondo S."/>
            <person name="Riley R."/>
            <person name="Otillar R."/>
            <person name="Haridas S."/>
            <person name="Lipzen A."/>
            <person name="Grimwood J."/>
            <person name="Schmutz J."/>
            <person name="Clum A."/>
            <person name="Reid I.D."/>
            <person name="Moisan M.C."/>
            <person name="Butler G."/>
            <person name="Nguyen T.T.M."/>
            <person name="Dewar K."/>
            <person name="Conant G."/>
            <person name="Drula E."/>
            <person name="Henrissat B."/>
            <person name="Hansel C."/>
            <person name="Singer S."/>
            <person name="Hutchinson M.I."/>
            <person name="de Vries R.P."/>
            <person name="Natvig D.O."/>
            <person name="Powell A.J."/>
            <person name="Tsang A."/>
            <person name="Grigoriev I.V."/>
        </authorList>
    </citation>
    <scope>NUCLEOTIDE SEQUENCE [LARGE SCALE GENOMIC DNA]</scope>
    <source>
        <strain evidence="7 8">CBS 494.80</strain>
    </source>
</reference>
<feature type="transmembrane region" description="Helical" evidence="5">
    <location>
        <begin position="91"/>
        <end position="111"/>
    </location>
</feature>
<evidence type="ECO:0000256" key="3">
    <source>
        <dbReference type="ARBA" id="ARBA00022989"/>
    </source>
</evidence>
<name>A0ABR4BQM9_9HELO</name>
<evidence type="ECO:0000256" key="2">
    <source>
        <dbReference type="ARBA" id="ARBA00022692"/>
    </source>
</evidence>
<accession>A0ABR4BQM9</accession>
<sequence>MDNFSSERKNGWDVNVLPRIEMTSFSSMFKDDYVYKGQRWSFAPSGHFELPKTPGDKERVANVVTQDEEPVTWDGAEDPENPQNWGKPQRWLITISISLFAFISTLSSTIVEPALPDISHDLHITDSAVSQLIFSIFGLGYAFGPLLIAPLSELLGKTWVLQGANLVYLIFNTVSISATTSVHLVVCRFLAGLGGSASLTVGGAILGDMWRPEERGAAVAVFSLMPLAGPVVGPITGAVITAQLSWHWIFLVTSGADVVVAFVGLFIIRETSAVRLLAAKAKRIRPLTWARSQSLSQSWQKTFLTAISRPFRMLFTQPLALVLGICQAYLYGLVYLTLSTFSTVWRERYHQSTITASLNYLSLLLGSLLGTQVTVLLLDRFYRRLKERNGGVGKAEFRLPLILLGSLLAPFGLFLFGWSAQYTLNWILPNLGGLLFAFGNTMTYQAIQTFLIDEYVQFAASALALSLLLRSLTGFLFPLFAPQMFTALGVGWGNSVLGFVAVAIGIPMPVLLWRYSEKLRRPFLV</sequence>
<feature type="transmembrane region" description="Helical" evidence="5">
    <location>
        <begin position="182"/>
        <end position="206"/>
    </location>
</feature>
<keyword evidence="2 5" id="KW-0812">Transmembrane</keyword>
<feature type="transmembrane region" description="Helical" evidence="5">
    <location>
        <begin position="358"/>
        <end position="378"/>
    </location>
</feature>
<dbReference type="InterPro" id="IPR020846">
    <property type="entry name" value="MFS_dom"/>
</dbReference>
<feature type="transmembrane region" description="Helical" evidence="5">
    <location>
        <begin position="459"/>
        <end position="480"/>
    </location>
</feature>
<organism evidence="7 8">
    <name type="scientific">Oculimacula yallundae</name>
    <dbReference type="NCBI Taxonomy" id="86028"/>
    <lineage>
        <taxon>Eukaryota</taxon>
        <taxon>Fungi</taxon>
        <taxon>Dikarya</taxon>
        <taxon>Ascomycota</taxon>
        <taxon>Pezizomycotina</taxon>
        <taxon>Leotiomycetes</taxon>
        <taxon>Helotiales</taxon>
        <taxon>Ploettnerulaceae</taxon>
        <taxon>Oculimacula</taxon>
    </lineage>
</organism>
<feature type="transmembrane region" description="Helical" evidence="5">
    <location>
        <begin position="399"/>
        <end position="420"/>
    </location>
</feature>
<dbReference type="PROSITE" id="PS50850">
    <property type="entry name" value="MFS"/>
    <property type="match status" value="1"/>
</dbReference>
<feature type="transmembrane region" description="Helical" evidence="5">
    <location>
        <begin position="158"/>
        <end position="176"/>
    </location>
</feature>
<dbReference type="InterPro" id="IPR036259">
    <property type="entry name" value="MFS_trans_sf"/>
</dbReference>
<dbReference type="Pfam" id="PF07690">
    <property type="entry name" value="MFS_1"/>
    <property type="match status" value="1"/>
</dbReference>
<comment type="caution">
    <text evidence="7">The sequence shown here is derived from an EMBL/GenBank/DDBJ whole genome shotgun (WGS) entry which is preliminary data.</text>
</comment>
<evidence type="ECO:0000313" key="7">
    <source>
        <dbReference type="EMBL" id="KAL2059970.1"/>
    </source>
</evidence>
<evidence type="ECO:0000313" key="8">
    <source>
        <dbReference type="Proteomes" id="UP001595075"/>
    </source>
</evidence>
<keyword evidence="8" id="KW-1185">Reference proteome</keyword>